<evidence type="ECO:0000259" key="11">
    <source>
        <dbReference type="SMART" id="SM00836"/>
    </source>
</evidence>
<comment type="subcellular location">
    <subcellularLocation>
        <location evidence="9">Cytoplasm</location>
    </subcellularLocation>
</comment>
<keyword evidence="4 9" id="KW-0547">Nucleotide-binding</keyword>
<evidence type="ECO:0000313" key="14">
    <source>
        <dbReference type="Proteomes" id="UP001595556"/>
    </source>
</evidence>
<dbReference type="PANTHER" id="PTHR11956:SF5">
    <property type="entry name" value="ARGININE--TRNA LIGASE, CYTOPLASMIC"/>
    <property type="match status" value="1"/>
</dbReference>
<name>A0ABV7H2K7_9BURK</name>
<evidence type="ECO:0000256" key="4">
    <source>
        <dbReference type="ARBA" id="ARBA00022741"/>
    </source>
</evidence>
<evidence type="ECO:0000256" key="7">
    <source>
        <dbReference type="ARBA" id="ARBA00023146"/>
    </source>
</evidence>
<dbReference type="InterPro" id="IPR008909">
    <property type="entry name" value="DALR_anticod-bd"/>
</dbReference>
<dbReference type="InterPro" id="IPR009080">
    <property type="entry name" value="tRNAsynth_Ia_anticodon-bd"/>
</dbReference>
<comment type="caution">
    <text evidence="13">The sequence shown here is derived from an EMBL/GenBank/DDBJ whole genome shotgun (WGS) entry which is preliminary data.</text>
</comment>
<evidence type="ECO:0000256" key="5">
    <source>
        <dbReference type="ARBA" id="ARBA00022840"/>
    </source>
</evidence>
<dbReference type="HAMAP" id="MF_00123">
    <property type="entry name" value="Arg_tRNA_synth"/>
    <property type="match status" value="1"/>
</dbReference>
<dbReference type="InterPro" id="IPR001278">
    <property type="entry name" value="Arg-tRNA-ligase"/>
</dbReference>
<keyword evidence="7 9" id="KW-0030">Aminoacyl-tRNA synthetase</keyword>
<dbReference type="EC" id="6.1.1.19" evidence="9"/>
<reference evidence="14" key="1">
    <citation type="journal article" date="2019" name="Int. J. Syst. Evol. Microbiol.">
        <title>The Global Catalogue of Microorganisms (GCM) 10K type strain sequencing project: providing services to taxonomists for standard genome sequencing and annotation.</title>
        <authorList>
            <consortium name="The Broad Institute Genomics Platform"/>
            <consortium name="The Broad Institute Genome Sequencing Center for Infectious Disease"/>
            <person name="Wu L."/>
            <person name="Ma J."/>
        </authorList>
    </citation>
    <scope>NUCLEOTIDE SEQUENCE [LARGE SCALE GENOMIC DNA]</scope>
    <source>
        <strain evidence="14">KCTC 52168</strain>
    </source>
</reference>
<dbReference type="CDD" id="cd00671">
    <property type="entry name" value="ArgRS_core"/>
    <property type="match status" value="1"/>
</dbReference>
<dbReference type="PROSITE" id="PS00178">
    <property type="entry name" value="AA_TRNA_LIGASE_I"/>
    <property type="match status" value="1"/>
</dbReference>
<dbReference type="Gene3D" id="1.10.730.10">
    <property type="entry name" value="Isoleucyl-tRNA Synthetase, Domain 1"/>
    <property type="match status" value="1"/>
</dbReference>
<comment type="similarity">
    <text evidence="1 9 10">Belongs to the class-I aminoacyl-tRNA synthetase family.</text>
</comment>
<dbReference type="InterPro" id="IPR001412">
    <property type="entry name" value="aa-tRNA-synth_I_CS"/>
</dbReference>
<keyword evidence="14" id="KW-1185">Reference proteome</keyword>
<sequence length="582" mass="63042">MLPHQSQALLDAITRTLAPLAGEVPLPAITLEQPKDPSHGDVACTAALACAKALKKNPREVAQAVVDGLKADAAVAGLIASMDIAGPGFINFRIAPAARQAVVREVLDNATFGSGRMHAGKHVMVEFVSANPTGPLHVGHTRQAAIGDVLCNLLANQGAQVTREFYYNDAGNQIANLALSVQARLKGLTPESPGWPADGYAGGYIIDIANDFSAKKTVSASDGEAVTASGDIEDLEGIRRFAVTYLRREQDGDLQAFGLKFDVFYLESSLYNDGRVEETVARLKAGGMTYEQDGALFLRTTGIDAGERQDDKDRVMKKREGGYTYFVPDVAYHWRKWERGFAKVINVQGTDHFGTIPRVRAGLQGLDVGIPKNYPDYVLHSMVKVMRGGEEVKVSKRKGGYVTMSDLIEWVGRDAVRYFMVSRKADSEFVFDLDLALAKSDENPVYYIQYAHARICSVAAKVLAEKGIGEADVLHTDLSPLTAPKELQLMAKLAEFGPMLESAAANHAPHTLAHWLKDCAAAFHGAYNAERVLVDDEPTMRARLALYAATRRVLARGLGILGMSAPDRMDREETEPAAAAAV</sequence>
<dbReference type="Gene3D" id="3.40.50.620">
    <property type="entry name" value="HUPs"/>
    <property type="match status" value="1"/>
</dbReference>
<organism evidence="13 14">
    <name type="scientific">Piscinibacterium candidicorallinum</name>
    <dbReference type="NCBI Taxonomy" id="1793872"/>
    <lineage>
        <taxon>Bacteria</taxon>
        <taxon>Pseudomonadati</taxon>
        <taxon>Pseudomonadota</taxon>
        <taxon>Betaproteobacteria</taxon>
        <taxon>Burkholderiales</taxon>
        <taxon>Piscinibacterium</taxon>
    </lineage>
</organism>
<dbReference type="Gene3D" id="3.30.1360.70">
    <property type="entry name" value="Arginyl tRNA synthetase N-terminal domain"/>
    <property type="match status" value="1"/>
</dbReference>
<comment type="catalytic activity">
    <reaction evidence="8 9">
        <text>tRNA(Arg) + L-arginine + ATP = L-arginyl-tRNA(Arg) + AMP + diphosphate</text>
        <dbReference type="Rhea" id="RHEA:20301"/>
        <dbReference type="Rhea" id="RHEA-COMP:9658"/>
        <dbReference type="Rhea" id="RHEA-COMP:9673"/>
        <dbReference type="ChEBI" id="CHEBI:30616"/>
        <dbReference type="ChEBI" id="CHEBI:32682"/>
        <dbReference type="ChEBI" id="CHEBI:33019"/>
        <dbReference type="ChEBI" id="CHEBI:78442"/>
        <dbReference type="ChEBI" id="CHEBI:78513"/>
        <dbReference type="ChEBI" id="CHEBI:456215"/>
        <dbReference type="EC" id="6.1.1.19"/>
    </reaction>
</comment>
<comment type="subunit">
    <text evidence="9">Monomer.</text>
</comment>
<dbReference type="Proteomes" id="UP001595556">
    <property type="component" value="Unassembled WGS sequence"/>
</dbReference>
<protein>
    <recommendedName>
        <fullName evidence="9">Arginine--tRNA ligase</fullName>
        <ecNumber evidence="9">6.1.1.19</ecNumber>
    </recommendedName>
    <alternativeName>
        <fullName evidence="9">Arginyl-tRNA synthetase</fullName>
        <shortName evidence="9">ArgRS</shortName>
    </alternativeName>
</protein>
<dbReference type="Pfam" id="PF03485">
    <property type="entry name" value="Arg_tRNA_synt_N"/>
    <property type="match status" value="1"/>
</dbReference>
<dbReference type="InterPro" id="IPR036695">
    <property type="entry name" value="Arg-tRNA-synth_N_sf"/>
</dbReference>
<keyword evidence="2 9" id="KW-0963">Cytoplasm</keyword>
<feature type="short sequence motif" description="'HIGH' region" evidence="9">
    <location>
        <begin position="130"/>
        <end position="140"/>
    </location>
</feature>
<dbReference type="SUPFAM" id="SSF47323">
    <property type="entry name" value="Anticodon-binding domain of a subclass of class I aminoacyl-tRNA synthetases"/>
    <property type="match status" value="1"/>
</dbReference>
<dbReference type="InterPro" id="IPR035684">
    <property type="entry name" value="ArgRS_core"/>
</dbReference>
<keyword evidence="5 9" id="KW-0067">ATP-binding</keyword>
<dbReference type="PANTHER" id="PTHR11956">
    <property type="entry name" value="ARGINYL-TRNA SYNTHETASE"/>
    <property type="match status" value="1"/>
</dbReference>
<evidence type="ECO:0000256" key="6">
    <source>
        <dbReference type="ARBA" id="ARBA00022917"/>
    </source>
</evidence>
<dbReference type="InterPro" id="IPR014729">
    <property type="entry name" value="Rossmann-like_a/b/a_fold"/>
</dbReference>
<dbReference type="SMART" id="SM00836">
    <property type="entry name" value="DALR_1"/>
    <property type="match status" value="1"/>
</dbReference>
<feature type="domain" description="DALR anticodon binding" evidence="11">
    <location>
        <begin position="448"/>
        <end position="569"/>
    </location>
</feature>
<evidence type="ECO:0000256" key="10">
    <source>
        <dbReference type="RuleBase" id="RU363038"/>
    </source>
</evidence>
<gene>
    <name evidence="9 13" type="primary">argS</name>
    <name evidence="13" type="ORF">ACFOEN_10860</name>
</gene>
<dbReference type="Pfam" id="PF05746">
    <property type="entry name" value="DALR_1"/>
    <property type="match status" value="1"/>
</dbReference>
<dbReference type="SUPFAM" id="SSF55190">
    <property type="entry name" value="Arginyl-tRNA synthetase (ArgRS), N-terminal 'additional' domain"/>
    <property type="match status" value="1"/>
</dbReference>
<dbReference type="SMART" id="SM01016">
    <property type="entry name" value="Arg_tRNA_synt_N"/>
    <property type="match status" value="1"/>
</dbReference>
<dbReference type="InterPro" id="IPR005148">
    <property type="entry name" value="Arg-tRNA-synth_N"/>
</dbReference>
<dbReference type="GO" id="GO:0004814">
    <property type="term" value="F:arginine-tRNA ligase activity"/>
    <property type="evidence" value="ECO:0007669"/>
    <property type="project" value="UniProtKB-EC"/>
</dbReference>
<proteinExistence type="inferred from homology"/>
<keyword evidence="3 9" id="KW-0436">Ligase</keyword>
<dbReference type="Pfam" id="PF00750">
    <property type="entry name" value="tRNA-synt_1d"/>
    <property type="match status" value="1"/>
</dbReference>
<dbReference type="RefSeq" id="WP_377303803.1">
    <property type="nucleotide sequence ID" value="NZ_CP180191.1"/>
</dbReference>
<dbReference type="PRINTS" id="PR01038">
    <property type="entry name" value="TRNASYNTHARG"/>
</dbReference>
<evidence type="ECO:0000256" key="3">
    <source>
        <dbReference type="ARBA" id="ARBA00022598"/>
    </source>
</evidence>
<dbReference type="CDD" id="cd07956">
    <property type="entry name" value="Anticodon_Ia_Arg"/>
    <property type="match status" value="1"/>
</dbReference>
<evidence type="ECO:0000256" key="8">
    <source>
        <dbReference type="ARBA" id="ARBA00049339"/>
    </source>
</evidence>
<accession>A0ABV7H2K7</accession>
<feature type="domain" description="Arginyl tRNA synthetase N-terminal" evidence="12">
    <location>
        <begin position="7"/>
        <end position="94"/>
    </location>
</feature>
<evidence type="ECO:0000256" key="9">
    <source>
        <dbReference type="HAMAP-Rule" id="MF_00123"/>
    </source>
</evidence>
<dbReference type="SUPFAM" id="SSF52374">
    <property type="entry name" value="Nucleotidylyl transferase"/>
    <property type="match status" value="1"/>
</dbReference>
<dbReference type="EMBL" id="JBHRTI010000004">
    <property type="protein sequence ID" value="MFC3148143.1"/>
    <property type="molecule type" value="Genomic_DNA"/>
</dbReference>
<evidence type="ECO:0000256" key="2">
    <source>
        <dbReference type="ARBA" id="ARBA00022490"/>
    </source>
</evidence>
<evidence type="ECO:0000259" key="12">
    <source>
        <dbReference type="SMART" id="SM01016"/>
    </source>
</evidence>
<keyword evidence="6 9" id="KW-0648">Protein biosynthesis</keyword>
<evidence type="ECO:0000256" key="1">
    <source>
        <dbReference type="ARBA" id="ARBA00005594"/>
    </source>
</evidence>
<dbReference type="NCBIfam" id="TIGR00456">
    <property type="entry name" value="argS"/>
    <property type="match status" value="1"/>
</dbReference>
<evidence type="ECO:0000313" key="13">
    <source>
        <dbReference type="EMBL" id="MFC3148143.1"/>
    </source>
</evidence>